<dbReference type="Gene3D" id="3.30.70.1230">
    <property type="entry name" value="Nucleotide cyclase"/>
    <property type="match status" value="1"/>
</dbReference>
<proteinExistence type="predicted"/>
<gene>
    <name evidence="5" type="ORF">U1T56_14180</name>
</gene>
<evidence type="ECO:0000259" key="4">
    <source>
        <dbReference type="PROSITE" id="PS50125"/>
    </source>
</evidence>
<evidence type="ECO:0000256" key="1">
    <source>
        <dbReference type="ARBA" id="ARBA00022741"/>
    </source>
</evidence>
<evidence type="ECO:0000256" key="3">
    <source>
        <dbReference type="SAM" id="MobiDB-lite"/>
    </source>
</evidence>
<dbReference type="Pfam" id="PF00211">
    <property type="entry name" value="Guanylate_cyc"/>
    <property type="match status" value="1"/>
</dbReference>
<feature type="compositionally biased region" description="Low complexity" evidence="3">
    <location>
        <begin position="1"/>
        <end position="11"/>
    </location>
</feature>
<sequence>MRTCGSSGCHSGRARSCSRRSAPWPAPRRRWRAWRERLKRLAYFGWPQAHENEAERGVRAGLAITRAVAKLETPAASPLAARVGIATGLVVVGDLIGEAEAREQAVIGETPNLAARLQALARPGDVLIAERTRRLVGGLFEVEEWPAVAVKGIPGPVSAYRVLGEGRAEGRFEALRGTNPAPLVGRTHELALLLDRWERAKDGEGQVVLLAGEPGIGKSRLVSALRERLAHEPHTPLSQFCSPFHQTSALHPVIALLERAAGFARDDDPAQKLAKLEALLAQAAEGMAEAAPLLAGLLSIPTGTRYLPLSLSPPMRKERTPEALLGQLEGLARQRPVLAIYEDVHWADPTTLELLDRVVDRAQAVPALVVVTFRPEFVPPWLGRSHVTLLPLARLGRREGVALVGQVTGGKALPEAVLGEIVAKTDGVPLFVEELTKAVLESGLLRDDGSAYVLSGPLPPLAIPSTLHDSLLTRLDRLAPVREVAQIGACIGRVFGYELLAAVAPLGDSALREALAQLCEAELIFRRGTPPEATYTFKHALVQDAAYRSLLRGWRQQLHARIVEALEQHFPDRCEAEPEVLAQHCARARLVGKAVRYWLRAGELAIRRSAMAEAIAQLRTGLGLLEDLPDDRERASLELDLQIALGVASMGAQGWAAPEAGRANARALELCDRIGATAQLWPVLYGQWVFHAVRAEHAAARALGEELLRRAREHRDVPATVVAHRILGSGAFWRGEPVTAHEHLERALALYDPSQHRSLAFLYVQDPRVAALSGLAWALFVLGYPGQAWSHSGEALGAARAFGHYHTLAYALLFRCLFAQCCRVRRDVQDHAGALAALATEQNLPHFLGAATALRGWALSEAGQVDAGLAQLRQGLAAWSASGARLYEPHFLALQAEAHGRAGRAQEGVALMADAVDRARCTGERYFEAELLRLRGELLLSGDTPDPTSAEQCLVEALETARGQRARMWELRAATSLARLWRDRGRRQEARDLLAPAYGWFTEGAGTPDLKKAKALVDELG</sequence>
<dbReference type="InterPro" id="IPR001054">
    <property type="entry name" value="A/G_cyclase"/>
</dbReference>
<feature type="region of interest" description="Disordered" evidence="3">
    <location>
        <begin position="1"/>
        <end position="24"/>
    </location>
</feature>
<protein>
    <submittedName>
        <fullName evidence="5">AAA family ATPase</fullName>
    </submittedName>
</protein>
<dbReference type="EMBL" id="JBBLZC010000013">
    <property type="protein sequence ID" value="MEK0084307.1"/>
    <property type="molecule type" value="Genomic_DNA"/>
</dbReference>
<dbReference type="PANTHER" id="PTHR16305:SF28">
    <property type="entry name" value="GUANYLATE CYCLASE DOMAIN-CONTAINING PROTEIN"/>
    <property type="match status" value="1"/>
</dbReference>
<dbReference type="Gene3D" id="1.25.40.10">
    <property type="entry name" value="Tetratricopeptide repeat domain"/>
    <property type="match status" value="1"/>
</dbReference>
<dbReference type="InterPro" id="IPR029787">
    <property type="entry name" value="Nucleotide_cyclase"/>
</dbReference>
<dbReference type="InterPro" id="IPR011990">
    <property type="entry name" value="TPR-like_helical_dom_sf"/>
</dbReference>
<dbReference type="Proteomes" id="UP001375743">
    <property type="component" value="Unassembled WGS sequence"/>
</dbReference>
<dbReference type="SUPFAM" id="SSF55073">
    <property type="entry name" value="Nucleotide cyclase"/>
    <property type="match status" value="1"/>
</dbReference>
<name>A0ABU8XSX4_9PROT</name>
<dbReference type="InterPro" id="IPR041664">
    <property type="entry name" value="AAA_16"/>
</dbReference>
<dbReference type="InterPro" id="IPR027417">
    <property type="entry name" value="P-loop_NTPase"/>
</dbReference>
<organism evidence="5 6">
    <name type="scientific">Benzoatithermus flavus</name>
    <dbReference type="NCBI Taxonomy" id="3108223"/>
    <lineage>
        <taxon>Bacteria</taxon>
        <taxon>Pseudomonadati</taxon>
        <taxon>Pseudomonadota</taxon>
        <taxon>Alphaproteobacteria</taxon>
        <taxon>Geminicoccales</taxon>
        <taxon>Geminicoccaceae</taxon>
        <taxon>Benzoatithermus</taxon>
    </lineage>
</organism>
<dbReference type="Gene3D" id="3.40.50.300">
    <property type="entry name" value="P-loop containing nucleotide triphosphate hydrolases"/>
    <property type="match status" value="1"/>
</dbReference>
<evidence type="ECO:0000256" key="2">
    <source>
        <dbReference type="ARBA" id="ARBA00022840"/>
    </source>
</evidence>
<evidence type="ECO:0000313" key="6">
    <source>
        <dbReference type="Proteomes" id="UP001375743"/>
    </source>
</evidence>
<keyword evidence="6" id="KW-1185">Reference proteome</keyword>
<keyword evidence="2" id="KW-0067">ATP-binding</keyword>
<comment type="caution">
    <text evidence="5">The sequence shown here is derived from an EMBL/GenBank/DDBJ whole genome shotgun (WGS) entry which is preliminary data.</text>
</comment>
<keyword evidence="1" id="KW-0547">Nucleotide-binding</keyword>
<feature type="domain" description="Guanylate cyclase" evidence="4">
    <location>
        <begin position="41"/>
        <end position="118"/>
    </location>
</feature>
<dbReference type="PROSITE" id="PS50125">
    <property type="entry name" value="GUANYLATE_CYCLASE_2"/>
    <property type="match status" value="1"/>
</dbReference>
<reference evidence="5 6" key="1">
    <citation type="submission" date="2024-01" db="EMBL/GenBank/DDBJ databases">
        <title>Multi-omics insights into the function and evolution of sodium benzoate biodegradation pathways in Benzoatithermus flavus gen. nov., sp. nov. from hot spring.</title>
        <authorList>
            <person name="Hu C.-J."/>
            <person name="Li W.-J."/>
        </authorList>
    </citation>
    <scope>NUCLEOTIDE SEQUENCE [LARGE SCALE GENOMIC DNA]</scope>
    <source>
        <strain evidence="5 6">SYSU G07066</strain>
    </source>
</reference>
<dbReference type="SUPFAM" id="SSF52540">
    <property type="entry name" value="P-loop containing nucleoside triphosphate hydrolases"/>
    <property type="match status" value="1"/>
</dbReference>
<dbReference type="CDD" id="cd07302">
    <property type="entry name" value="CHD"/>
    <property type="match status" value="1"/>
</dbReference>
<dbReference type="Pfam" id="PF13191">
    <property type="entry name" value="AAA_16"/>
    <property type="match status" value="1"/>
</dbReference>
<accession>A0ABU8XSX4</accession>
<evidence type="ECO:0000313" key="5">
    <source>
        <dbReference type="EMBL" id="MEK0084307.1"/>
    </source>
</evidence>
<dbReference type="SUPFAM" id="SSF48452">
    <property type="entry name" value="TPR-like"/>
    <property type="match status" value="1"/>
</dbReference>
<dbReference type="PANTHER" id="PTHR16305">
    <property type="entry name" value="TESTICULAR SOLUBLE ADENYLYL CYCLASE"/>
    <property type="match status" value="1"/>
</dbReference>